<evidence type="ECO:0000256" key="4">
    <source>
        <dbReference type="SAM" id="MobiDB-lite"/>
    </source>
</evidence>
<keyword evidence="3" id="KW-0408">Iron</keyword>
<dbReference type="PRINTS" id="PR00088">
    <property type="entry name" value="HAEMOXYGNASE"/>
</dbReference>
<evidence type="ECO:0000256" key="1">
    <source>
        <dbReference type="ARBA" id="ARBA00022617"/>
    </source>
</evidence>
<dbReference type="InterPro" id="IPR016053">
    <property type="entry name" value="Haem_Oase-like"/>
</dbReference>
<evidence type="ECO:0000256" key="3">
    <source>
        <dbReference type="ARBA" id="ARBA00023004"/>
    </source>
</evidence>
<dbReference type="GO" id="GO:0006788">
    <property type="term" value="P:heme oxidation"/>
    <property type="evidence" value="ECO:0007669"/>
    <property type="project" value="InterPro"/>
</dbReference>
<evidence type="ECO:0000256" key="2">
    <source>
        <dbReference type="ARBA" id="ARBA00022723"/>
    </source>
</evidence>
<keyword evidence="2" id="KW-0479">Metal-binding</keyword>
<keyword evidence="1" id="KW-0349">Heme</keyword>
<dbReference type="AlphaFoldDB" id="A0A7S1Y544"/>
<feature type="region of interest" description="Disordered" evidence="4">
    <location>
        <begin position="130"/>
        <end position="171"/>
    </location>
</feature>
<dbReference type="CDD" id="cd19165">
    <property type="entry name" value="HemeO"/>
    <property type="match status" value="1"/>
</dbReference>
<dbReference type="GO" id="GO:0004392">
    <property type="term" value="F:heme oxygenase (decyclizing) activity"/>
    <property type="evidence" value="ECO:0007669"/>
    <property type="project" value="InterPro"/>
</dbReference>
<gene>
    <name evidence="5" type="ORF">GOCE00092_LOCUS11082</name>
</gene>
<dbReference type="GO" id="GO:0042167">
    <property type="term" value="P:heme catabolic process"/>
    <property type="evidence" value="ECO:0007669"/>
    <property type="project" value="TreeGrafter"/>
</dbReference>
<dbReference type="Pfam" id="PF01126">
    <property type="entry name" value="Heme_oxygenase"/>
    <property type="match status" value="1"/>
</dbReference>
<protein>
    <submittedName>
        <fullName evidence="5">Uncharacterized protein</fullName>
    </submittedName>
</protein>
<proteinExistence type="predicted"/>
<feature type="compositionally biased region" description="Polar residues" evidence="4">
    <location>
        <begin position="154"/>
        <end position="164"/>
    </location>
</feature>
<reference evidence="5" key="1">
    <citation type="submission" date="2021-01" db="EMBL/GenBank/DDBJ databases">
        <authorList>
            <person name="Corre E."/>
            <person name="Pelletier E."/>
            <person name="Niang G."/>
            <person name="Scheremetjew M."/>
            <person name="Finn R."/>
            <person name="Kale V."/>
            <person name="Holt S."/>
            <person name="Cochrane G."/>
            <person name="Meng A."/>
            <person name="Brown T."/>
            <person name="Cohen L."/>
        </authorList>
    </citation>
    <scope>NUCLEOTIDE SEQUENCE</scope>
    <source>
        <strain evidence="5">CCMP 410</strain>
    </source>
</reference>
<evidence type="ECO:0000313" key="5">
    <source>
        <dbReference type="EMBL" id="CAD9282171.1"/>
    </source>
</evidence>
<dbReference type="PANTHER" id="PTHR10720">
    <property type="entry name" value="HEME OXYGENASE"/>
    <property type="match status" value="1"/>
</dbReference>
<dbReference type="GO" id="GO:0006979">
    <property type="term" value="P:response to oxidative stress"/>
    <property type="evidence" value="ECO:0007669"/>
    <property type="project" value="TreeGrafter"/>
</dbReference>
<organism evidence="5">
    <name type="scientific">Grammatophora oceanica</name>
    <dbReference type="NCBI Taxonomy" id="210454"/>
    <lineage>
        <taxon>Eukaryota</taxon>
        <taxon>Sar</taxon>
        <taxon>Stramenopiles</taxon>
        <taxon>Ochrophyta</taxon>
        <taxon>Bacillariophyta</taxon>
        <taxon>Fragilariophyceae</taxon>
        <taxon>Fragilariophycidae</taxon>
        <taxon>Rhabdonematales</taxon>
        <taxon>Grammatophoraceae</taxon>
        <taxon>Grammatophora</taxon>
    </lineage>
</organism>
<name>A0A7S1Y544_9STRA</name>
<accession>A0A7S1Y544</accession>
<dbReference type="Gene3D" id="1.20.910.10">
    <property type="entry name" value="Heme oxygenase-like"/>
    <property type="match status" value="1"/>
</dbReference>
<dbReference type="EMBL" id="HBGK01021685">
    <property type="protein sequence ID" value="CAD9282171.1"/>
    <property type="molecule type" value="Transcribed_RNA"/>
</dbReference>
<dbReference type="InterPro" id="IPR002051">
    <property type="entry name" value="Haem_Oase"/>
</dbReference>
<dbReference type="SUPFAM" id="SSF48613">
    <property type="entry name" value="Heme oxygenase-like"/>
    <property type="match status" value="1"/>
</dbReference>
<dbReference type="PANTHER" id="PTHR10720:SF0">
    <property type="entry name" value="HEME OXYGENASE"/>
    <property type="match status" value="1"/>
</dbReference>
<dbReference type="GO" id="GO:0046872">
    <property type="term" value="F:metal ion binding"/>
    <property type="evidence" value="ECO:0007669"/>
    <property type="project" value="UniProtKB-KW"/>
</dbReference>
<dbReference type="InterPro" id="IPR016084">
    <property type="entry name" value="Haem_Oase-like_multi-hlx"/>
</dbReference>
<dbReference type="GO" id="GO:0020037">
    <property type="term" value="F:heme binding"/>
    <property type="evidence" value="ECO:0007669"/>
    <property type="project" value="TreeGrafter"/>
</dbReference>
<sequence length="463" mass="51368">MSFSCPYAVTLEDDENADAHSTQSDVLHEARKSCPAFANNCPFADAKSSSDIRQTLKDIPASHYEEKDYFVKALEHIHTIAPQHSENDTFVVPGGCPVSKELGTTTNFTDALEVFSLAAVMSKMAAGLEDISDSESEDEAPRATSKSLARGSAGSDTQLDTPSDSTREKRNSLAEAFKSGTAAAHQAAENVHFVKNFIQGEIPRGLYADLVGSLYHVYAALEEALDAHAPNHFGSCHFPQELNRREALEEDVDFWHGVEEPSTLGMTPATRDYVERIQHLASTNPLLLLAHAYTRYLGDLSGGKVLKRVARRAMNLDGDGLAFYDFEHVPSAKRFKDRYRQCLDNLSLTTLEIQGLVREANLAFLLNMRLFEELDVKANISGAKVRPLQECMEMAFQTRADPEDAASTECPFLVQKKQNAPEKASGRCPWPFVFAHDPKQGLQDYQTWISVGLLLCWIWSRFA</sequence>